<evidence type="ECO:0000313" key="4">
    <source>
        <dbReference type="Proteomes" id="UP000003786"/>
    </source>
</evidence>
<dbReference type="STRING" id="869250.J4C920"/>
<feature type="compositionally biased region" description="Low complexity" evidence="1">
    <location>
        <begin position="544"/>
        <end position="573"/>
    </location>
</feature>
<feature type="compositionally biased region" description="Pro residues" evidence="1">
    <location>
        <begin position="796"/>
        <end position="814"/>
    </location>
</feature>
<dbReference type="GeneID" id="20716249"/>
<feature type="signal peptide" evidence="2">
    <location>
        <begin position="1"/>
        <end position="21"/>
    </location>
</feature>
<feature type="compositionally biased region" description="Polar residues" evidence="1">
    <location>
        <begin position="692"/>
        <end position="709"/>
    </location>
</feature>
<reference evidence="3 4" key="1">
    <citation type="journal article" date="2012" name="MBio">
        <title>Comparative genome analysis of three eukaryotic parasites with differing abilities to transform leukocytes reveals key mediators of Theileria-induced leukocyte transformation.</title>
        <authorList>
            <person name="Hayashida K."/>
            <person name="Hara Y."/>
            <person name="Abe T."/>
            <person name="Yamasaki C."/>
            <person name="Toyoda A."/>
            <person name="Kosuge T."/>
            <person name="Suzuki Y."/>
            <person name="Sato Y."/>
            <person name="Kawashima S."/>
            <person name="Katayama T."/>
            <person name="Wakaguri H."/>
            <person name="Inoue N."/>
            <person name="Homma K."/>
            <person name="Tada-Umezaki M."/>
            <person name="Yagi Y."/>
            <person name="Fujii Y."/>
            <person name="Habara T."/>
            <person name="Kanehisa M."/>
            <person name="Watanabe H."/>
            <person name="Ito K."/>
            <person name="Gojobori T."/>
            <person name="Sugawara H."/>
            <person name="Imanishi T."/>
            <person name="Weir W."/>
            <person name="Gardner M."/>
            <person name="Pain A."/>
            <person name="Shiels B."/>
            <person name="Hattori M."/>
            <person name="Nene V."/>
            <person name="Sugimoto C."/>
        </authorList>
    </citation>
    <scope>NUCLEOTIDE SEQUENCE [LARGE SCALE GENOMIC DNA]</scope>
    <source>
        <strain evidence="3 4">Shintoku</strain>
    </source>
</reference>
<feature type="compositionally biased region" description="Acidic residues" evidence="1">
    <location>
        <begin position="769"/>
        <end position="778"/>
    </location>
</feature>
<feature type="chain" id="PRO_5003778642" evidence="2">
    <location>
        <begin position="22"/>
        <end position="895"/>
    </location>
</feature>
<dbReference type="Proteomes" id="UP000003786">
    <property type="component" value="Chromosome 4"/>
</dbReference>
<organism evidence="3 4">
    <name type="scientific">Theileria orientalis strain Shintoku</name>
    <dbReference type="NCBI Taxonomy" id="869250"/>
    <lineage>
        <taxon>Eukaryota</taxon>
        <taxon>Sar</taxon>
        <taxon>Alveolata</taxon>
        <taxon>Apicomplexa</taxon>
        <taxon>Aconoidasida</taxon>
        <taxon>Piroplasmida</taxon>
        <taxon>Theileriidae</taxon>
        <taxon>Theileria</taxon>
    </lineage>
</organism>
<feature type="compositionally biased region" description="Low complexity" evidence="1">
    <location>
        <begin position="831"/>
        <end position="851"/>
    </location>
</feature>
<dbReference type="RefSeq" id="XP_009692074.1">
    <property type="nucleotide sequence ID" value="XM_009693779.1"/>
</dbReference>
<evidence type="ECO:0000256" key="2">
    <source>
        <dbReference type="SAM" id="SignalP"/>
    </source>
</evidence>
<feature type="compositionally biased region" description="Low complexity" evidence="1">
    <location>
        <begin position="594"/>
        <end position="631"/>
    </location>
</feature>
<dbReference type="eggNOG" id="ENOG502QQMS">
    <property type="taxonomic scope" value="Eukaryota"/>
</dbReference>
<dbReference type="OrthoDB" id="361558at2759"/>
<name>J4C920_THEOR</name>
<feature type="compositionally biased region" description="Low complexity" evidence="1">
    <location>
        <begin position="874"/>
        <end position="884"/>
    </location>
</feature>
<dbReference type="KEGG" id="tot:TOT_040000155"/>
<gene>
    <name evidence="3" type="ORF">TOT_040000155</name>
</gene>
<dbReference type="VEuPathDB" id="PiroplasmaDB:TOT_040000155"/>
<feature type="compositionally biased region" description="Low complexity" evidence="1">
    <location>
        <begin position="642"/>
        <end position="668"/>
    </location>
</feature>
<sequence>MQFSHIFIYFTVLSFKYVGFGGFKASCQPAGKAPDTVSMRSTSTFSSVVSSVIPSIRNASQPTNSVTLDFGASQVSPDLVVNTSIPGVIKYSSANGKKLDKIAGNQQFIEFHKEIDHVFSNSPFNGNITVVFKDSSNEQFFLQPNGFVRVAPDQSSSQASAKPGTQTLLELDLINPSAQFTLEEVGNIKCYKPKGPRELVSKIIIGDANRSVEHQVKENFICYTQDNGRYSILVAYLTTENKWLKYTLSKQQNTNILMDVSLMRTFDDIDMANIFADHSTPYDNEVFSYDNLKINRNDVGKLMSQTTGNLRFHLDVREQGGKTERINVVFDKHFIIDEGFKFHSIRSKNNYEQMMFTYVNDNVVHHEKYVKRGNVYKKDLNAVNKHDLKRTKTIIGRENIDDENVLFYTTIVPDALHQGIEISHHGRFKVFDFEKGKERFVIFPNMEFYLSKDQDHRLILCENGESVSLVMKTTSNNNRVDYIASTDPLKGNPLAIKGLLKDFDFTKKSSGMSTLKGGLQPEAADEVISVVEGPPVISQPMPALATPPITTQPPTTDTVATPPPVTATAPIVTRRASTDSDEEISVVEGPMLNLTPSQPTQQPPQESQQPALQPQEQPDQDQQQASQPQEQEQPDQEHQHESQPQVQEQPQSSEQPEPSEQQEQPQSTEEPEQDATQDQPSEHQEQVAQPKAQEQSTDQQESHSLQDGSQQTIQPQVIQPQQTQPQQTIQPQVIQPQQTQPQQTIQPQQAQPQQTIQPQQAIKPQQQQQDEEDDDDDLAVVLGPMEVSQTQTQPAAPTPPAQHSPPPSPTPQVQPQPVTVPAEDDGWFTVPDSSQQTATQSTPQPQQTSQPKSGSKADSDDEDMAVVEGPMMFSQAAPASQPASNGQNGNRAQAR</sequence>
<feature type="compositionally biased region" description="Polar residues" evidence="1">
    <location>
        <begin position="885"/>
        <end position="895"/>
    </location>
</feature>
<feature type="compositionally biased region" description="Low complexity" evidence="1">
    <location>
        <begin position="710"/>
        <end position="768"/>
    </location>
</feature>
<accession>J4C920</accession>
<feature type="region of interest" description="Disordered" evidence="1">
    <location>
        <begin position="544"/>
        <end position="895"/>
    </location>
</feature>
<protein>
    <submittedName>
        <fullName evidence="3">Uncharacterized protein</fullName>
    </submittedName>
</protein>
<dbReference type="AlphaFoldDB" id="J4C920"/>
<keyword evidence="4" id="KW-1185">Reference proteome</keyword>
<keyword evidence="2" id="KW-0732">Signal</keyword>
<evidence type="ECO:0000256" key="1">
    <source>
        <dbReference type="SAM" id="MobiDB-lite"/>
    </source>
</evidence>
<dbReference type="EMBL" id="AP011949">
    <property type="protein sequence ID" value="BAM41773.1"/>
    <property type="molecule type" value="Genomic_DNA"/>
</dbReference>
<evidence type="ECO:0000313" key="3">
    <source>
        <dbReference type="EMBL" id="BAM41773.1"/>
    </source>
</evidence>
<proteinExistence type="predicted"/>